<comment type="caution">
    <text evidence="1">The sequence shown here is derived from an EMBL/GenBank/DDBJ whole genome shotgun (WGS) entry which is preliminary data.</text>
</comment>
<reference evidence="1" key="1">
    <citation type="submission" date="2021-06" db="EMBL/GenBank/DDBJ databases">
        <authorList>
            <person name="Kallberg Y."/>
            <person name="Tangrot J."/>
            <person name="Rosling A."/>
        </authorList>
    </citation>
    <scope>NUCLEOTIDE SEQUENCE</scope>
    <source>
        <strain evidence="1">MA461A</strain>
    </source>
</reference>
<name>A0ACA9KEK0_9GLOM</name>
<organism evidence="1 2">
    <name type="scientific">Racocetra persica</name>
    <dbReference type="NCBI Taxonomy" id="160502"/>
    <lineage>
        <taxon>Eukaryota</taxon>
        <taxon>Fungi</taxon>
        <taxon>Fungi incertae sedis</taxon>
        <taxon>Mucoromycota</taxon>
        <taxon>Glomeromycotina</taxon>
        <taxon>Glomeromycetes</taxon>
        <taxon>Diversisporales</taxon>
        <taxon>Gigasporaceae</taxon>
        <taxon>Racocetra</taxon>
    </lineage>
</organism>
<protein>
    <submittedName>
        <fullName evidence="1">27387_t:CDS:1</fullName>
    </submittedName>
</protein>
<accession>A0ACA9KEK0</accession>
<dbReference type="Proteomes" id="UP000789920">
    <property type="component" value="Unassembled WGS sequence"/>
</dbReference>
<evidence type="ECO:0000313" key="1">
    <source>
        <dbReference type="EMBL" id="CAG8468017.1"/>
    </source>
</evidence>
<gene>
    <name evidence="1" type="ORF">RPERSI_LOCUS449</name>
</gene>
<dbReference type="EMBL" id="CAJVQC010000361">
    <property type="protein sequence ID" value="CAG8468017.1"/>
    <property type="molecule type" value="Genomic_DNA"/>
</dbReference>
<keyword evidence="2" id="KW-1185">Reference proteome</keyword>
<evidence type="ECO:0000313" key="2">
    <source>
        <dbReference type="Proteomes" id="UP000789920"/>
    </source>
</evidence>
<sequence length="44" mass="5136">MKLIMIDYKALINVYTNLVLLKTYMLAYSREVLSSPENTMLKPL</sequence>
<proteinExistence type="predicted"/>